<dbReference type="Proteomes" id="UP000531594">
    <property type="component" value="Unassembled WGS sequence"/>
</dbReference>
<protein>
    <submittedName>
        <fullName evidence="2">Excisionase family DNA binding protein</fullName>
    </submittedName>
</protein>
<name>A0A7X0HW77_9BACI</name>
<sequence>MENLLTVREIAETLQKSEETVKRWLRSGKFPNAYKENDKQGWRIPHQDLQTFLNSNKHLHLNKTKTTNHNQLPTPQDEDSKELVLLAYQAVTMTSPTESMMNILSHIGIKRTLEILLIMQQSPNKVKNPEGFIKKAISKGWIPTTLPIKKDRNIARIQNNRSVDNQQRPLPFYNWLEQD</sequence>
<proteinExistence type="predicted"/>
<dbReference type="InterPro" id="IPR041657">
    <property type="entry name" value="HTH_17"/>
</dbReference>
<accession>A0A7X0HW77</accession>
<dbReference type="InterPro" id="IPR009061">
    <property type="entry name" value="DNA-bd_dom_put_sf"/>
</dbReference>
<evidence type="ECO:0000259" key="1">
    <source>
        <dbReference type="Pfam" id="PF12728"/>
    </source>
</evidence>
<evidence type="ECO:0000313" key="2">
    <source>
        <dbReference type="EMBL" id="MBB6448020.1"/>
    </source>
</evidence>
<dbReference type="EMBL" id="JACHGK010000044">
    <property type="protein sequence ID" value="MBB6448020.1"/>
    <property type="molecule type" value="Genomic_DNA"/>
</dbReference>
<feature type="domain" description="Helix-turn-helix" evidence="1">
    <location>
        <begin position="4"/>
        <end position="56"/>
    </location>
</feature>
<dbReference type="RefSeq" id="WP_184530491.1">
    <property type="nucleotide sequence ID" value="NZ_JACHGK010000044.1"/>
</dbReference>
<reference evidence="2 3" key="1">
    <citation type="submission" date="2020-08" db="EMBL/GenBank/DDBJ databases">
        <title>Genomic Encyclopedia of Type Strains, Phase IV (KMG-IV): sequencing the most valuable type-strain genomes for metagenomic binning, comparative biology and taxonomic classification.</title>
        <authorList>
            <person name="Goeker M."/>
        </authorList>
    </citation>
    <scope>NUCLEOTIDE SEQUENCE [LARGE SCALE GENOMIC DNA]</scope>
    <source>
        <strain evidence="2 3">DSM 5391</strain>
    </source>
</reference>
<evidence type="ECO:0000313" key="3">
    <source>
        <dbReference type="Proteomes" id="UP000531594"/>
    </source>
</evidence>
<dbReference type="SUPFAM" id="SSF46955">
    <property type="entry name" value="Putative DNA-binding domain"/>
    <property type="match status" value="1"/>
</dbReference>
<keyword evidence="3" id="KW-1185">Reference proteome</keyword>
<dbReference type="Pfam" id="PF12728">
    <property type="entry name" value="HTH_17"/>
    <property type="match status" value="1"/>
</dbReference>
<organism evidence="2 3">
    <name type="scientific">Bacillus benzoevorans</name>
    <dbReference type="NCBI Taxonomy" id="1456"/>
    <lineage>
        <taxon>Bacteria</taxon>
        <taxon>Bacillati</taxon>
        <taxon>Bacillota</taxon>
        <taxon>Bacilli</taxon>
        <taxon>Bacillales</taxon>
        <taxon>Bacillaceae</taxon>
        <taxon>Bacillus</taxon>
    </lineage>
</organism>
<gene>
    <name evidence="2" type="ORF">HNR53_004746</name>
</gene>
<dbReference type="AlphaFoldDB" id="A0A7X0HW77"/>
<comment type="caution">
    <text evidence="2">The sequence shown here is derived from an EMBL/GenBank/DDBJ whole genome shotgun (WGS) entry which is preliminary data.</text>
</comment>